<dbReference type="Gene3D" id="6.20.20.10">
    <property type="match status" value="1"/>
</dbReference>
<dbReference type="KEGG" id="strr:EKD16_11525"/>
<dbReference type="EMBL" id="CP036455">
    <property type="protein sequence ID" value="QBI54088.1"/>
    <property type="molecule type" value="Genomic_DNA"/>
</dbReference>
<dbReference type="AlphaFoldDB" id="A0A4P6Q0L9"/>
<protein>
    <recommendedName>
        <fullName evidence="3">Molecular chaperone DnaJ</fullName>
    </recommendedName>
</protein>
<dbReference type="SUPFAM" id="SSF57938">
    <property type="entry name" value="DnaJ/Hsp40 cysteine-rich domain"/>
    <property type="match status" value="1"/>
</dbReference>
<gene>
    <name evidence="1" type="ORF">EKD16_11525</name>
</gene>
<accession>A0A4P6Q0L9</accession>
<keyword evidence="2" id="KW-1185">Reference proteome</keyword>
<reference evidence="1 2" key="1">
    <citation type="submission" date="2019-02" db="EMBL/GenBank/DDBJ databases">
        <authorList>
            <person name="Khodamoradi S."/>
            <person name="Hahnke R.L."/>
            <person name="Kaempfer P."/>
            <person name="Schumann P."/>
            <person name="Rohde M."/>
            <person name="Steinert M."/>
            <person name="Luzhetskyy A."/>
            <person name="Wink J."/>
            <person name="Ruckert C."/>
        </authorList>
    </citation>
    <scope>NUCLEOTIDE SEQUENCE [LARGE SCALE GENOMIC DNA]</scope>
    <source>
        <strain evidence="1 2">M2</strain>
    </source>
</reference>
<name>A0A4P6Q0L9_9ACTN</name>
<proteinExistence type="predicted"/>
<organism evidence="1 2">
    <name type="scientific">Streptomonospora litoralis</name>
    <dbReference type="NCBI Taxonomy" id="2498135"/>
    <lineage>
        <taxon>Bacteria</taxon>
        <taxon>Bacillati</taxon>
        <taxon>Actinomycetota</taxon>
        <taxon>Actinomycetes</taxon>
        <taxon>Streptosporangiales</taxon>
        <taxon>Nocardiopsidaceae</taxon>
        <taxon>Streptomonospora</taxon>
    </lineage>
</organism>
<evidence type="ECO:0008006" key="3">
    <source>
        <dbReference type="Google" id="ProtNLM"/>
    </source>
</evidence>
<dbReference type="Proteomes" id="UP000292235">
    <property type="component" value="Chromosome"/>
</dbReference>
<evidence type="ECO:0000313" key="2">
    <source>
        <dbReference type="Proteomes" id="UP000292235"/>
    </source>
</evidence>
<sequence length="43" mass="4700">MGKHQKEVNCPGCGGKKTIDEWRDGDRVKIPCPMCNGSGKQPN</sequence>
<evidence type="ECO:0000313" key="1">
    <source>
        <dbReference type="EMBL" id="QBI54088.1"/>
    </source>
</evidence>
<dbReference type="InterPro" id="IPR036410">
    <property type="entry name" value="HSP_DnaJ_Cys-rich_dom_sf"/>
</dbReference>